<reference evidence="2 3" key="1">
    <citation type="submission" date="2019-04" db="EMBL/GenBank/DDBJ databases">
        <title>Herbidospora sp. NEAU-GS14.nov., a novel actinomycete isolated from soil.</title>
        <authorList>
            <person name="Han L."/>
        </authorList>
    </citation>
    <scope>NUCLEOTIDE SEQUENCE [LARGE SCALE GENOMIC DNA]</scope>
    <source>
        <strain evidence="2 3">NEAU-GS14</strain>
    </source>
</reference>
<dbReference type="EMBL" id="SZQA01000033">
    <property type="protein sequence ID" value="TKK84679.1"/>
    <property type="molecule type" value="Genomic_DNA"/>
</dbReference>
<evidence type="ECO:0000313" key="3">
    <source>
        <dbReference type="Proteomes" id="UP000308705"/>
    </source>
</evidence>
<accession>A0A4U3M8U0</accession>
<evidence type="ECO:0000313" key="2">
    <source>
        <dbReference type="EMBL" id="TKK84679.1"/>
    </source>
</evidence>
<gene>
    <name evidence="2" type="ORF">FDA94_29130</name>
</gene>
<protein>
    <recommendedName>
        <fullName evidence="4">Helix-turn-helix domain-containing protein</fullName>
    </recommendedName>
</protein>
<feature type="compositionally biased region" description="Polar residues" evidence="1">
    <location>
        <begin position="140"/>
        <end position="153"/>
    </location>
</feature>
<sequence>MAREIEAEVRRYAPAALTAVTLLLLRDLADSANHDDRIVCLSNHRMSRDTRSSEKSVQRAIKALEGLNIIETVPEDEVPERTRKYPSVSRRILPREEWKLIFDQETGEDVVQTNCRPPRTNCPEEGGQFVRDEGDKMSPEPNTYNQLPSNQFFSAPPAAEKNSARTTPRTQARRSSTQRKNDDDGLDAADAFREDPEPTPAPQNDAGHLVFYFKEQLLLTPAGREALKVPDAIVFTAMVKKLRSWMSGEHPLTAAQIKAMINAYVKEGPRPGFVPWVDFIYRRAPLMQLASKALVSREDPFSQAALDRWGVTAEDLTLYDKASNQDKNT</sequence>
<feature type="region of interest" description="Disordered" evidence="1">
    <location>
        <begin position="109"/>
        <end position="206"/>
    </location>
</feature>
<dbReference type="RefSeq" id="WP_137250263.1">
    <property type="nucleotide sequence ID" value="NZ_SZQA01000033.1"/>
</dbReference>
<organism evidence="2 3">
    <name type="scientific">Herbidospora galbida</name>
    <dbReference type="NCBI Taxonomy" id="2575442"/>
    <lineage>
        <taxon>Bacteria</taxon>
        <taxon>Bacillati</taxon>
        <taxon>Actinomycetota</taxon>
        <taxon>Actinomycetes</taxon>
        <taxon>Streptosporangiales</taxon>
        <taxon>Streptosporangiaceae</taxon>
        <taxon>Herbidospora</taxon>
    </lineage>
</organism>
<evidence type="ECO:0000256" key="1">
    <source>
        <dbReference type="SAM" id="MobiDB-lite"/>
    </source>
</evidence>
<dbReference type="AlphaFoldDB" id="A0A4U3M8U0"/>
<comment type="caution">
    <text evidence="2">The sequence shown here is derived from an EMBL/GenBank/DDBJ whole genome shotgun (WGS) entry which is preliminary data.</text>
</comment>
<evidence type="ECO:0008006" key="4">
    <source>
        <dbReference type="Google" id="ProtNLM"/>
    </source>
</evidence>
<feature type="compositionally biased region" description="Polar residues" evidence="1">
    <location>
        <begin position="164"/>
        <end position="175"/>
    </location>
</feature>
<proteinExistence type="predicted"/>
<dbReference type="Proteomes" id="UP000308705">
    <property type="component" value="Unassembled WGS sequence"/>
</dbReference>
<name>A0A4U3M8U0_9ACTN</name>
<keyword evidence="3" id="KW-1185">Reference proteome</keyword>